<dbReference type="EMBL" id="JAAIYP010000032">
    <property type="protein sequence ID" value="NFV79611.1"/>
    <property type="molecule type" value="Genomic_DNA"/>
</dbReference>
<dbReference type="PANTHER" id="PTHR30336">
    <property type="entry name" value="INNER MEMBRANE PROTEIN, PROBABLE PERMEASE"/>
    <property type="match status" value="1"/>
</dbReference>
<organism evidence="2 3">
    <name type="scientific">Magnetospirillum aberrantis SpK</name>
    <dbReference type="NCBI Taxonomy" id="908842"/>
    <lineage>
        <taxon>Bacteria</taxon>
        <taxon>Pseudomonadati</taxon>
        <taxon>Pseudomonadota</taxon>
        <taxon>Alphaproteobacteria</taxon>
        <taxon>Rhodospirillales</taxon>
        <taxon>Rhodospirillaceae</taxon>
        <taxon>Magnetospirillum</taxon>
    </lineage>
</organism>
<dbReference type="AlphaFoldDB" id="A0A7C9UY73"/>
<dbReference type="GO" id="GO:0005886">
    <property type="term" value="C:plasma membrane"/>
    <property type="evidence" value="ECO:0007669"/>
    <property type="project" value="TreeGrafter"/>
</dbReference>
<feature type="domain" description="DUF218" evidence="1">
    <location>
        <begin position="10"/>
        <end position="151"/>
    </location>
</feature>
<dbReference type="PANTHER" id="PTHR30336:SF20">
    <property type="entry name" value="DUF218 DOMAIN-CONTAINING PROTEIN"/>
    <property type="match status" value="1"/>
</dbReference>
<evidence type="ECO:0000313" key="2">
    <source>
        <dbReference type="EMBL" id="NFV79611.1"/>
    </source>
</evidence>
<sequence length="183" mass="20200">MWRPAVDSYDVAIILGARLADDGTASPALVRRVVHGVELLHAGVVGALVMSGGPTSPAGIEAETMRAMAVAAGVETARVMVEGRALNTIQNALFCRPLLRRHGWRRVLVVTDAFHVPRTRYIFARLGLAVTVTGVRPSRPSAQWWLAHLREAAAVPWTVLRVEAFRSGMFRLARRGRWFRRQS</sequence>
<keyword evidence="3" id="KW-1185">Reference proteome</keyword>
<dbReference type="Gene3D" id="3.40.50.620">
    <property type="entry name" value="HUPs"/>
    <property type="match status" value="1"/>
</dbReference>
<protein>
    <submittedName>
        <fullName evidence="2">YdcF family protein</fullName>
    </submittedName>
</protein>
<dbReference type="RefSeq" id="WP_163676307.1">
    <property type="nucleotide sequence ID" value="NZ_JAAIYP010000032.1"/>
</dbReference>
<name>A0A7C9UY73_9PROT</name>
<comment type="caution">
    <text evidence="2">The sequence shown here is derived from an EMBL/GenBank/DDBJ whole genome shotgun (WGS) entry which is preliminary data.</text>
</comment>
<evidence type="ECO:0000259" key="1">
    <source>
        <dbReference type="Pfam" id="PF02698"/>
    </source>
</evidence>
<dbReference type="InterPro" id="IPR014729">
    <property type="entry name" value="Rossmann-like_a/b/a_fold"/>
</dbReference>
<dbReference type="CDD" id="cd06259">
    <property type="entry name" value="YdcF-like"/>
    <property type="match status" value="1"/>
</dbReference>
<dbReference type="Proteomes" id="UP000480684">
    <property type="component" value="Unassembled WGS sequence"/>
</dbReference>
<accession>A0A7C9UY73</accession>
<dbReference type="InterPro" id="IPR003848">
    <property type="entry name" value="DUF218"/>
</dbReference>
<gene>
    <name evidence="2" type="ORF">G4223_05760</name>
</gene>
<reference evidence="2 3" key="1">
    <citation type="submission" date="2020-02" db="EMBL/GenBank/DDBJ databases">
        <authorList>
            <person name="Dziuba M."/>
            <person name="Kuznetsov B."/>
            <person name="Mardanov A."/>
            <person name="Ravin N."/>
            <person name="Grouzdev D."/>
        </authorList>
    </citation>
    <scope>NUCLEOTIDE SEQUENCE [LARGE SCALE GENOMIC DNA]</scope>
    <source>
        <strain evidence="2 3">SpK</strain>
    </source>
</reference>
<dbReference type="Pfam" id="PF02698">
    <property type="entry name" value="DUF218"/>
    <property type="match status" value="1"/>
</dbReference>
<dbReference type="InterPro" id="IPR051599">
    <property type="entry name" value="Cell_Envelope_Assoc"/>
</dbReference>
<evidence type="ECO:0000313" key="3">
    <source>
        <dbReference type="Proteomes" id="UP000480684"/>
    </source>
</evidence>
<proteinExistence type="predicted"/>